<feature type="non-terminal residue" evidence="1">
    <location>
        <position position="75"/>
    </location>
</feature>
<name>A0ABW8I370_9BACL</name>
<gene>
    <name evidence="1" type="ORF">ACINKY_27300</name>
</gene>
<sequence length="75" mass="8692">MLEEQEIFAGEGYNRSYSIATGMPILNLRGSIPREGNCQLPFPWVTTGIRIDKEQMLETVMKQKTLEYLFNMQFS</sequence>
<evidence type="ECO:0000313" key="1">
    <source>
        <dbReference type="EMBL" id="MFK0525923.1"/>
    </source>
</evidence>
<evidence type="ECO:0000313" key="2">
    <source>
        <dbReference type="Proteomes" id="UP001618531"/>
    </source>
</evidence>
<organism evidence="1 2">
    <name type="scientific">Paenibacillus illinoisensis</name>
    <dbReference type="NCBI Taxonomy" id="59845"/>
    <lineage>
        <taxon>Bacteria</taxon>
        <taxon>Bacillati</taxon>
        <taxon>Bacillota</taxon>
        <taxon>Bacilli</taxon>
        <taxon>Bacillales</taxon>
        <taxon>Paenibacillaceae</taxon>
        <taxon>Paenibacillus</taxon>
    </lineage>
</organism>
<comment type="caution">
    <text evidence="1">The sequence shown here is derived from an EMBL/GenBank/DDBJ whole genome shotgun (WGS) entry which is preliminary data.</text>
</comment>
<accession>A0ABW8I370</accession>
<proteinExistence type="predicted"/>
<dbReference type="Proteomes" id="UP001618531">
    <property type="component" value="Unassembled WGS sequence"/>
</dbReference>
<keyword evidence="2" id="KW-1185">Reference proteome</keyword>
<reference evidence="1 2" key="1">
    <citation type="submission" date="2024-11" db="EMBL/GenBank/DDBJ databases">
        <title>Identification and Characterization of a Novel Fosfomycin Bacillithiol Transferase FosB8 in Paenibacillus illinoisensis.</title>
        <authorList>
            <person name="Lu W."/>
        </authorList>
    </citation>
    <scope>NUCLEOTIDE SEQUENCE [LARGE SCALE GENOMIC DNA]</scope>
    <source>
        <strain evidence="1 2">WP77</strain>
    </source>
</reference>
<protein>
    <submittedName>
        <fullName evidence="1">Uncharacterized protein</fullName>
    </submittedName>
</protein>
<dbReference type="EMBL" id="JBIYSL010000008">
    <property type="protein sequence ID" value="MFK0525923.1"/>
    <property type="molecule type" value="Genomic_DNA"/>
</dbReference>